<dbReference type="GO" id="GO:0055085">
    <property type="term" value="P:transmembrane transport"/>
    <property type="evidence" value="ECO:0007669"/>
    <property type="project" value="InterPro"/>
</dbReference>
<keyword evidence="3" id="KW-0813">Transport</keyword>
<gene>
    <name evidence="13" type="ORF">Dpo_9c00630</name>
</gene>
<evidence type="ECO:0000256" key="3">
    <source>
        <dbReference type="ARBA" id="ARBA00022448"/>
    </source>
</evidence>
<evidence type="ECO:0000256" key="6">
    <source>
        <dbReference type="ARBA" id="ARBA00022692"/>
    </source>
</evidence>
<dbReference type="PANTHER" id="PTHR33446:SF2">
    <property type="entry name" value="PROTEIN TONB"/>
    <property type="match status" value="1"/>
</dbReference>
<dbReference type="PRINTS" id="PR01374">
    <property type="entry name" value="TONBPROTEIN"/>
</dbReference>
<dbReference type="InterPro" id="IPR051045">
    <property type="entry name" value="TonB-dependent_transducer"/>
</dbReference>
<evidence type="ECO:0000256" key="1">
    <source>
        <dbReference type="ARBA" id="ARBA00004383"/>
    </source>
</evidence>
<keyword evidence="8 11" id="KW-1133">Transmembrane helix</keyword>
<dbReference type="InterPro" id="IPR006260">
    <property type="entry name" value="TonB/TolA_C"/>
</dbReference>
<dbReference type="RefSeq" id="WP_006967656.1">
    <property type="nucleotide sequence ID" value="NZ_APJX01000009.1"/>
</dbReference>
<evidence type="ECO:0000256" key="9">
    <source>
        <dbReference type="ARBA" id="ARBA00023136"/>
    </source>
</evidence>
<dbReference type="InterPro" id="IPR037682">
    <property type="entry name" value="TonB_C"/>
</dbReference>
<dbReference type="Gene3D" id="3.30.1150.10">
    <property type="match status" value="1"/>
</dbReference>
<evidence type="ECO:0000259" key="12">
    <source>
        <dbReference type="PROSITE" id="PS52015"/>
    </source>
</evidence>
<keyword evidence="5" id="KW-0997">Cell inner membrane</keyword>
<dbReference type="SUPFAM" id="SSF74653">
    <property type="entry name" value="TolA/TonB C-terminal domain"/>
    <property type="match status" value="1"/>
</dbReference>
<evidence type="ECO:0000256" key="5">
    <source>
        <dbReference type="ARBA" id="ARBA00022519"/>
    </source>
</evidence>
<dbReference type="EMBL" id="APJX01000009">
    <property type="protein sequence ID" value="EMS78231.1"/>
    <property type="molecule type" value="Genomic_DNA"/>
</dbReference>
<evidence type="ECO:0000256" key="7">
    <source>
        <dbReference type="ARBA" id="ARBA00022927"/>
    </source>
</evidence>
<feature type="transmembrane region" description="Helical" evidence="11">
    <location>
        <begin position="12"/>
        <end position="35"/>
    </location>
</feature>
<dbReference type="AlphaFoldDB" id="S0G3A1"/>
<proteinExistence type="inferred from homology"/>
<keyword evidence="6 11" id="KW-0812">Transmembrane</keyword>
<dbReference type="GO" id="GO:0098797">
    <property type="term" value="C:plasma membrane protein complex"/>
    <property type="evidence" value="ECO:0007669"/>
    <property type="project" value="TreeGrafter"/>
</dbReference>
<evidence type="ECO:0000313" key="14">
    <source>
        <dbReference type="Proteomes" id="UP000014216"/>
    </source>
</evidence>
<evidence type="ECO:0000256" key="8">
    <source>
        <dbReference type="ARBA" id="ARBA00022989"/>
    </source>
</evidence>
<feature type="domain" description="TonB C-terminal" evidence="12">
    <location>
        <begin position="144"/>
        <end position="235"/>
    </location>
</feature>
<dbReference type="GO" id="GO:0015031">
    <property type="term" value="P:protein transport"/>
    <property type="evidence" value="ECO:0007669"/>
    <property type="project" value="UniProtKB-KW"/>
</dbReference>
<evidence type="ECO:0000313" key="13">
    <source>
        <dbReference type="EMBL" id="EMS78231.1"/>
    </source>
</evidence>
<reference evidence="13 14" key="1">
    <citation type="journal article" date="2013" name="Genome Announc.">
        <title>Draft Genome Sequence of Desulfotignum phosphitoxidans DSM 13687 Strain FiPS-3.</title>
        <authorList>
            <person name="Poehlein A."/>
            <person name="Daniel R."/>
            <person name="Simeonova D.D."/>
        </authorList>
    </citation>
    <scope>NUCLEOTIDE SEQUENCE [LARGE SCALE GENOMIC DNA]</scope>
    <source>
        <strain evidence="13 14">DSM 13687</strain>
    </source>
</reference>
<evidence type="ECO:0000256" key="10">
    <source>
        <dbReference type="SAM" id="MobiDB-lite"/>
    </source>
</evidence>
<dbReference type="InterPro" id="IPR003538">
    <property type="entry name" value="TonB"/>
</dbReference>
<dbReference type="Pfam" id="PF03544">
    <property type="entry name" value="TonB_C"/>
    <property type="match status" value="1"/>
</dbReference>
<sequence length="235" mass="26471">MAQHSHMSVNWLLHGFILVSFGIHVLIFLHMAGIYENRAMSYIELTMQQVSKPSTRDIPSPRNRRKQVQKTEVTPIDPKPFQVPKMKLDPVVTRTPTVTNDQIPLPQIPDTVSAASVPVTGIHPQPESVVDTTDVQTQFTTARDYFEMLNLRIHSVKKYPESARSRHIQGRVKVKFVLLADGSLKDVQVVKTSRHKNLDEAAVNAVKKAAPFPRPPASLFKTPVTFQVHILFELA</sequence>
<organism evidence="13 14">
    <name type="scientific">Desulfotignum phosphitoxidans DSM 13687</name>
    <dbReference type="NCBI Taxonomy" id="1286635"/>
    <lineage>
        <taxon>Bacteria</taxon>
        <taxon>Pseudomonadati</taxon>
        <taxon>Thermodesulfobacteriota</taxon>
        <taxon>Desulfobacteria</taxon>
        <taxon>Desulfobacterales</taxon>
        <taxon>Desulfobacteraceae</taxon>
        <taxon>Desulfotignum</taxon>
    </lineage>
</organism>
<comment type="caution">
    <text evidence="13">The sequence shown here is derived from an EMBL/GenBank/DDBJ whole genome shotgun (WGS) entry which is preliminary data.</text>
</comment>
<feature type="region of interest" description="Disordered" evidence="10">
    <location>
        <begin position="51"/>
        <end position="72"/>
    </location>
</feature>
<dbReference type="PANTHER" id="PTHR33446">
    <property type="entry name" value="PROTEIN TONB-RELATED"/>
    <property type="match status" value="1"/>
</dbReference>
<accession>S0G3A1</accession>
<keyword evidence="7" id="KW-0653">Protein transport</keyword>
<name>S0G3A1_9BACT</name>
<comment type="subcellular location">
    <subcellularLocation>
        <location evidence="1">Cell inner membrane</location>
        <topology evidence="1">Single-pass membrane protein</topology>
        <orientation evidence="1">Periplasmic side</orientation>
    </subcellularLocation>
</comment>
<evidence type="ECO:0000256" key="4">
    <source>
        <dbReference type="ARBA" id="ARBA00022475"/>
    </source>
</evidence>
<keyword evidence="4" id="KW-1003">Cell membrane</keyword>
<dbReference type="GO" id="GO:0015891">
    <property type="term" value="P:siderophore transport"/>
    <property type="evidence" value="ECO:0007669"/>
    <property type="project" value="InterPro"/>
</dbReference>
<dbReference type="OrthoDB" id="5525691at2"/>
<comment type="similarity">
    <text evidence="2">Belongs to the TonB family.</text>
</comment>
<dbReference type="PROSITE" id="PS52015">
    <property type="entry name" value="TONB_CTD"/>
    <property type="match status" value="1"/>
</dbReference>
<keyword evidence="14" id="KW-1185">Reference proteome</keyword>
<dbReference type="GO" id="GO:0030288">
    <property type="term" value="C:outer membrane-bounded periplasmic space"/>
    <property type="evidence" value="ECO:0007669"/>
    <property type="project" value="InterPro"/>
</dbReference>
<evidence type="ECO:0000256" key="11">
    <source>
        <dbReference type="SAM" id="Phobius"/>
    </source>
</evidence>
<dbReference type="GO" id="GO:0031992">
    <property type="term" value="F:energy transducer activity"/>
    <property type="evidence" value="ECO:0007669"/>
    <property type="project" value="InterPro"/>
</dbReference>
<keyword evidence="9 11" id="KW-0472">Membrane</keyword>
<dbReference type="NCBIfam" id="TIGR01352">
    <property type="entry name" value="tonB_Cterm"/>
    <property type="match status" value="1"/>
</dbReference>
<evidence type="ECO:0000256" key="2">
    <source>
        <dbReference type="ARBA" id="ARBA00006555"/>
    </source>
</evidence>
<dbReference type="Proteomes" id="UP000014216">
    <property type="component" value="Unassembled WGS sequence"/>
</dbReference>
<protein>
    <recommendedName>
        <fullName evidence="12">TonB C-terminal domain-containing protein</fullName>
    </recommendedName>
</protein>